<accession>A0A8T3E7G5</accession>
<name>A0A8T3E7G5_9TELE</name>
<feature type="compositionally biased region" description="Polar residues" evidence="1">
    <location>
        <begin position="132"/>
        <end position="141"/>
    </location>
</feature>
<dbReference type="OrthoDB" id="10071013at2759"/>
<feature type="compositionally biased region" description="Polar residues" evidence="1">
    <location>
        <begin position="164"/>
        <end position="192"/>
    </location>
</feature>
<evidence type="ECO:0008006" key="6">
    <source>
        <dbReference type="Google" id="ProtNLM"/>
    </source>
</evidence>
<dbReference type="Pfam" id="PF17823">
    <property type="entry name" value="DUF5585"/>
    <property type="match status" value="1"/>
</dbReference>
<proteinExistence type="predicted"/>
<keyword evidence="2" id="KW-0472">Membrane</keyword>
<dbReference type="Proteomes" id="UP000829720">
    <property type="component" value="Unassembled WGS sequence"/>
</dbReference>
<dbReference type="AlphaFoldDB" id="A0A8T3E7G5"/>
<reference evidence="4" key="1">
    <citation type="submission" date="2021-01" db="EMBL/GenBank/DDBJ databases">
        <authorList>
            <person name="Zahm M."/>
            <person name="Roques C."/>
            <person name="Cabau C."/>
            <person name="Klopp C."/>
            <person name="Donnadieu C."/>
            <person name="Jouanno E."/>
            <person name="Lampietro C."/>
            <person name="Louis A."/>
            <person name="Herpin A."/>
            <person name="Echchiki A."/>
            <person name="Berthelot C."/>
            <person name="Parey E."/>
            <person name="Roest-Crollius H."/>
            <person name="Braasch I."/>
            <person name="Postlethwait J."/>
            <person name="Bobe J."/>
            <person name="Montfort J."/>
            <person name="Bouchez O."/>
            <person name="Begum T."/>
            <person name="Mejri S."/>
            <person name="Adams A."/>
            <person name="Chen W.-J."/>
            <person name="Guiguen Y."/>
        </authorList>
    </citation>
    <scope>NUCLEOTIDE SEQUENCE</scope>
    <source>
        <tissue evidence="4">Blood</tissue>
    </source>
</reference>
<feature type="transmembrane region" description="Helical" evidence="2">
    <location>
        <begin position="373"/>
        <end position="394"/>
    </location>
</feature>
<feature type="region of interest" description="Disordered" evidence="1">
    <location>
        <begin position="312"/>
        <end position="359"/>
    </location>
</feature>
<keyword evidence="5" id="KW-1185">Reference proteome</keyword>
<dbReference type="EMBL" id="JAERUA010000001">
    <property type="protein sequence ID" value="KAI1903944.1"/>
    <property type="molecule type" value="Genomic_DNA"/>
</dbReference>
<keyword evidence="2" id="KW-1133">Transmembrane helix</keyword>
<feature type="signal peptide" evidence="3">
    <location>
        <begin position="1"/>
        <end position="22"/>
    </location>
</feature>
<evidence type="ECO:0000256" key="3">
    <source>
        <dbReference type="SAM" id="SignalP"/>
    </source>
</evidence>
<dbReference type="InterPro" id="IPR041056">
    <property type="entry name" value="DUF5585"/>
</dbReference>
<keyword evidence="3" id="KW-0732">Signal</keyword>
<evidence type="ECO:0000256" key="1">
    <source>
        <dbReference type="SAM" id="MobiDB-lite"/>
    </source>
</evidence>
<organism evidence="4 5">
    <name type="scientific">Albula goreensis</name>
    <dbReference type="NCBI Taxonomy" id="1534307"/>
    <lineage>
        <taxon>Eukaryota</taxon>
        <taxon>Metazoa</taxon>
        <taxon>Chordata</taxon>
        <taxon>Craniata</taxon>
        <taxon>Vertebrata</taxon>
        <taxon>Euteleostomi</taxon>
        <taxon>Actinopterygii</taxon>
        <taxon>Neopterygii</taxon>
        <taxon>Teleostei</taxon>
        <taxon>Albuliformes</taxon>
        <taxon>Albulidae</taxon>
        <taxon>Albula</taxon>
    </lineage>
</organism>
<feature type="region of interest" description="Disordered" evidence="1">
    <location>
        <begin position="90"/>
        <end position="192"/>
    </location>
</feature>
<feature type="compositionally biased region" description="Low complexity" evidence="1">
    <location>
        <begin position="106"/>
        <end position="115"/>
    </location>
</feature>
<feature type="chain" id="PRO_5035874485" description="MANSC domain-containing protein" evidence="3">
    <location>
        <begin position="23"/>
        <end position="422"/>
    </location>
</feature>
<keyword evidence="2" id="KW-0812">Transmembrane</keyword>
<feature type="compositionally biased region" description="Polar residues" evidence="1">
    <location>
        <begin position="90"/>
        <end position="105"/>
    </location>
</feature>
<evidence type="ECO:0000313" key="5">
    <source>
        <dbReference type="Proteomes" id="UP000829720"/>
    </source>
</evidence>
<evidence type="ECO:0000313" key="4">
    <source>
        <dbReference type="EMBL" id="KAI1903944.1"/>
    </source>
</evidence>
<gene>
    <name evidence="4" type="ORF">AGOR_G00000620</name>
</gene>
<comment type="caution">
    <text evidence="4">The sequence shown here is derived from an EMBL/GenBank/DDBJ whole genome shotgun (WGS) entry which is preliminary data.</text>
</comment>
<evidence type="ECO:0000256" key="2">
    <source>
        <dbReference type="SAM" id="Phobius"/>
    </source>
</evidence>
<protein>
    <recommendedName>
        <fullName evidence="6">MANSC domain-containing protein</fullName>
    </recommendedName>
</protein>
<sequence length="422" mass="43725">MTPQLLHVLSPVILLLALPCFSFHTGPGDEPQVLDKVTLNNETQCNDECKANKSCDRYIFVEQKCYLLKCPNTTACKTVSLGDLRAIEGQNDSQTDTSQPLAQDPSSASVSSGSSTGQARPSVKKELLMDPDNSSLNTSLNGIPGLPLPPSKRPSLPERPPDSPTNRTVPSQSGTVPLNASQNSPAALPNSTSDVANATAMTNATVSPNTTAATTATTTVSTATTTAAPVTTTSAMATTTPASTDGTTAAMVTPDVTTATTAAAVATPTEARATTNAPTAAPPVDTKITAVTMPTTMVTTTLPTTLSTTVAAPIDKASTPSPAPPTVKGSTTSPPSEKPVATTAARATSPHTPHQTTKTVVEGLQSRSLADTASLLAVLSFGVLFFIVTVILFLRRAVESYRKRDYTQMDYLINGMYSDSAL</sequence>
<feature type="compositionally biased region" description="Polar residues" evidence="1">
    <location>
        <begin position="345"/>
        <end position="359"/>
    </location>
</feature>